<dbReference type="InterPro" id="IPR002034">
    <property type="entry name" value="AIPM/Hcit_synth_CS"/>
</dbReference>
<feature type="domain" description="Pyruvate carboxyltransferase" evidence="9">
    <location>
        <begin position="7"/>
        <end position="269"/>
    </location>
</feature>
<dbReference type="Gene3D" id="3.20.20.70">
    <property type="entry name" value="Aldolase class I"/>
    <property type="match status" value="1"/>
</dbReference>
<dbReference type="HAMAP" id="MF_01025">
    <property type="entry name" value="LeuA_type1"/>
    <property type="match status" value="1"/>
</dbReference>
<evidence type="ECO:0000256" key="6">
    <source>
        <dbReference type="ARBA" id="ARBA00022679"/>
    </source>
</evidence>
<dbReference type="PANTHER" id="PTHR10277">
    <property type="entry name" value="HOMOCITRATE SYNTHASE-RELATED"/>
    <property type="match status" value="1"/>
</dbReference>
<dbReference type="Pfam" id="PF22617">
    <property type="entry name" value="HCS_D2"/>
    <property type="match status" value="1"/>
</dbReference>
<dbReference type="PROSITE" id="PS00816">
    <property type="entry name" value="AIPM_HOMOCIT_SYNTH_2"/>
    <property type="match status" value="1"/>
</dbReference>
<evidence type="ECO:0000256" key="3">
    <source>
        <dbReference type="ARBA" id="ARBA00012973"/>
    </source>
</evidence>
<dbReference type="PROSITE" id="PS00815">
    <property type="entry name" value="AIPM_HOMOCIT_SYNTH_1"/>
    <property type="match status" value="1"/>
</dbReference>
<dbReference type="InterPro" id="IPR013709">
    <property type="entry name" value="2-isopropylmalate_synth_dimer"/>
</dbReference>
<keyword evidence="6 10" id="KW-0808">Transferase</keyword>
<dbReference type="InterPro" id="IPR036230">
    <property type="entry name" value="LeuA_allosteric_dom_sf"/>
</dbReference>
<evidence type="ECO:0000256" key="7">
    <source>
        <dbReference type="ARBA" id="ARBA00022723"/>
    </source>
</evidence>
<protein>
    <recommendedName>
        <fullName evidence="3">2-isopropylmalate synthase</fullName>
        <ecNumber evidence="3">2.3.3.13</ecNumber>
    </recommendedName>
</protein>
<dbReference type="InterPro" id="IPR054691">
    <property type="entry name" value="LeuA/HCS_post-cat"/>
</dbReference>
<dbReference type="NCBIfam" id="NF002085">
    <property type="entry name" value="PRK00915.1-2"/>
    <property type="match status" value="1"/>
</dbReference>
<dbReference type="InterPro" id="IPR013785">
    <property type="entry name" value="Aldolase_TIM"/>
</dbReference>
<dbReference type="AlphaFoldDB" id="A0A0W8E3M7"/>
<dbReference type="SMART" id="SM00917">
    <property type="entry name" value="LeuA_dimer"/>
    <property type="match status" value="1"/>
</dbReference>
<comment type="caution">
    <text evidence="10">The sequence shown here is derived from an EMBL/GenBank/DDBJ whole genome shotgun (WGS) entry which is preliminary data.</text>
</comment>
<dbReference type="EMBL" id="LNQE01001888">
    <property type="protein sequence ID" value="KUG03227.1"/>
    <property type="molecule type" value="Genomic_DNA"/>
</dbReference>
<dbReference type="FunFam" id="1.10.238.260:FF:000001">
    <property type="entry name" value="2-isopropylmalate synthase"/>
    <property type="match status" value="1"/>
</dbReference>
<evidence type="ECO:0000256" key="4">
    <source>
        <dbReference type="ARBA" id="ARBA00022430"/>
    </source>
</evidence>
<sequence>MENKNRVYLFDTTLRDGEQSPGVSLNEEEKLEIALQLARLGVDIIEAGFPVSSPGDFKAVRRIANAVKGPVIAGLCRANRIDIDRTWEAVKGAENPRIHTFLATSPIHLKYKLHKSRDEVLVQAVEAVKYAKRYCSDVEFSAEDASRSDPDYLALVVEKVIEAGATTVNLPDTVGYGVPEEFGAFINNIMSKVPNIDKTIISVHCHDDLGLAVANSLAGVLNGARQVECAVNGIGERAGNASLEEIIMTLYTRHAFYKKEININYGEIYRTSRLVSTLTGMSVQSNKAIIGKNAFLHESGIHQDGVLKERSTYEIMSPELIGLSQANIVLGKHSGRHAFKDHMAELGYILGEDELDKAFHSFKEIADKKKQVTNDDLEALVKDRVWAIPERFSLTYLHVSSGTAVLPTATVKLQIDNMTFEAAATGDGPVDAGCKAVDRITDIYGSMLEYKLNAIGSGKDALGEVLSRIEIGGNIYNGRGLSTDIIEASVKSYINAINKYYHEKHRDTLSNGDI</sequence>
<dbReference type="SUPFAM" id="SSF51569">
    <property type="entry name" value="Aldolase"/>
    <property type="match status" value="1"/>
</dbReference>
<evidence type="ECO:0000259" key="9">
    <source>
        <dbReference type="PROSITE" id="PS50991"/>
    </source>
</evidence>
<dbReference type="InterPro" id="IPR000891">
    <property type="entry name" value="PYR_CT"/>
</dbReference>
<dbReference type="FunFam" id="3.20.20.70:FF:000010">
    <property type="entry name" value="2-isopropylmalate synthase"/>
    <property type="match status" value="1"/>
</dbReference>
<organism evidence="10">
    <name type="scientific">hydrocarbon metagenome</name>
    <dbReference type="NCBI Taxonomy" id="938273"/>
    <lineage>
        <taxon>unclassified sequences</taxon>
        <taxon>metagenomes</taxon>
        <taxon>ecological metagenomes</taxon>
    </lineage>
</organism>
<keyword evidence="10" id="KW-0012">Acyltransferase</keyword>
<dbReference type="CDD" id="cd07940">
    <property type="entry name" value="DRE_TIM_IPMS"/>
    <property type="match status" value="1"/>
</dbReference>
<name>A0A0W8E3M7_9ZZZZ</name>
<dbReference type="Gene3D" id="3.30.160.270">
    <property type="match status" value="1"/>
</dbReference>
<dbReference type="EC" id="2.3.3.13" evidence="3"/>
<evidence type="ECO:0000256" key="8">
    <source>
        <dbReference type="ARBA" id="ARBA00023304"/>
    </source>
</evidence>
<dbReference type="GO" id="GO:0009098">
    <property type="term" value="P:L-leucine biosynthetic process"/>
    <property type="evidence" value="ECO:0007669"/>
    <property type="project" value="UniProtKB-UniPathway"/>
</dbReference>
<dbReference type="NCBIfam" id="TIGR00973">
    <property type="entry name" value="leuA_bact"/>
    <property type="match status" value="1"/>
</dbReference>
<dbReference type="UniPathway" id="UPA00048">
    <property type="reaction ID" value="UER00070"/>
</dbReference>
<evidence type="ECO:0000256" key="1">
    <source>
        <dbReference type="ARBA" id="ARBA00004689"/>
    </source>
</evidence>
<dbReference type="Pfam" id="PF08502">
    <property type="entry name" value="LeuA_dimer"/>
    <property type="match status" value="1"/>
</dbReference>
<dbReference type="InterPro" id="IPR005671">
    <property type="entry name" value="LeuA_bact_synth"/>
</dbReference>
<dbReference type="SUPFAM" id="SSF110921">
    <property type="entry name" value="2-isopropylmalate synthase LeuA, allosteric (dimerisation) domain"/>
    <property type="match status" value="1"/>
</dbReference>
<keyword evidence="5" id="KW-0028">Amino-acid biosynthesis</keyword>
<dbReference type="NCBIfam" id="NF002086">
    <property type="entry name" value="PRK00915.1-3"/>
    <property type="match status" value="1"/>
</dbReference>
<dbReference type="Pfam" id="PF00682">
    <property type="entry name" value="HMGL-like"/>
    <property type="match status" value="1"/>
</dbReference>
<dbReference type="GO" id="GO:0003852">
    <property type="term" value="F:2-isopropylmalate synthase activity"/>
    <property type="evidence" value="ECO:0007669"/>
    <property type="project" value="UniProtKB-EC"/>
</dbReference>
<evidence type="ECO:0000256" key="2">
    <source>
        <dbReference type="ARBA" id="ARBA00009396"/>
    </source>
</evidence>
<dbReference type="GO" id="GO:0046872">
    <property type="term" value="F:metal ion binding"/>
    <property type="evidence" value="ECO:0007669"/>
    <property type="project" value="UniProtKB-KW"/>
</dbReference>
<proteinExistence type="inferred from homology"/>
<comment type="similarity">
    <text evidence="2">Belongs to the alpha-IPM synthase/homocitrate synthase family. LeuA type 1 subfamily.</text>
</comment>
<evidence type="ECO:0000313" key="10">
    <source>
        <dbReference type="EMBL" id="KUG03227.1"/>
    </source>
</evidence>
<gene>
    <name evidence="10" type="ORF">ASZ90_019326</name>
</gene>
<dbReference type="PROSITE" id="PS50991">
    <property type="entry name" value="PYR_CT"/>
    <property type="match status" value="1"/>
</dbReference>
<keyword evidence="7" id="KW-0479">Metal-binding</keyword>
<dbReference type="Gene3D" id="1.10.238.260">
    <property type="match status" value="1"/>
</dbReference>
<dbReference type="PANTHER" id="PTHR10277:SF9">
    <property type="entry name" value="2-ISOPROPYLMALATE SYNTHASE 1, CHLOROPLASTIC-RELATED"/>
    <property type="match status" value="1"/>
</dbReference>
<dbReference type="InterPro" id="IPR050073">
    <property type="entry name" value="2-IPM_HCS-like"/>
</dbReference>
<keyword evidence="4" id="KW-0432">Leucine biosynthesis</keyword>
<comment type="pathway">
    <text evidence="1">Amino-acid biosynthesis; L-leucine biosynthesis; L-leucine from 3-methyl-2-oxobutanoate: step 1/4.</text>
</comment>
<accession>A0A0W8E3M7</accession>
<reference evidence="10" key="1">
    <citation type="journal article" date="2015" name="Proc. Natl. Acad. Sci. U.S.A.">
        <title>Networks of energetic and metabolic interactions define dynamics in microbial communities.</title>
        <authorList>
            <person name="Embree M."/>
            <person name="Liu J.K."/>
            <person name="Al-Bassam M.M."/>
            <person name="Zengler K."/>
        </authorList>
    </citation>
    <scope>NUCLEOTIDE SEQUENCE</scope>
</reference>
<evidence type="ECO:0000256" key="5">
    <source>
        <dbReference type="ARBA" id="ARBA00022605"/>
    </source>
</evidence>
<keyword evidence="8" id="KW-0100">Branched-chain amino acid biosynthesis</keyword>